<dbReference type="OrthoDB" id="121996at2"/>
<keyword evidence="3" id="KW-1185">Reference proteome</keyword>
<gene>
    <name evidence="2" type="ORF">D0Y96_10610</name>
</gene>
<comment type="caution">
    <text evidence="2">The sequence shown here is derived from an EMBL/GenBank/DDBJ whole genome shotgun (WGS) entry which is preliminary data.</text>
</comment>
<dbReference type="Gene3D" id="2.180.10.10">
    <property type="entry name" value="RHS repeat-associated core"/>
    <property type="match status" value="1"/>
</dbReference>
<sequence>MHMVTLTINGVPVSVNYGQGSTACSVASDLASAFNALPGAVATVTPQGSSPSCSNNQENLLITANQTGSASDYAYSVTGSYDTQDFNQPSFNPTSGNLSGGSDGTPSQSMVYNYVITPANGPSGYAPNGNLVSYTDYVMGTWNFGYDTLNRLTIASTNSTNSPYSNYTWVYDSFGNRLNQYGSSQPLQANPNTTCSNQAVPSGVLSNVYTCPNGLNQIASTNARTIPATPSYDAAGDMQGDGENQYLYDGEGRVCAVAAPSISGGTSWTGYLYDADGNRVAKGTITQWSCNMATNGFTLTASYVLDQSGNQMTEQDGQGNWVHTNVYANGSLIATYNNQGLHFRLTDWLGTLRAQTSADGILEETCASLPFGDTSTPCVSATEQVFTGKERDTESGNDYFGARYYSNAMGRFMSPDFDDLDDGGPEPVPYADLENPQTLNLYEYAGNNPLIHIDADGHCWPQWLCDFVNEVKNEFVYHEWTTNTKQAQIHQLDQQRAQQRAASLWQEQHPGQLYPGSIQQDIVFPIGLEGLGGITLEEMPGRGTGTDPSTPIGRRGNPIDVTPGTNSPEVINGRKFTGHALDQMQGRGIPSSVVEDVITNGTPGPGNDPGTFTHTGDGVQVVTNSTGDVVTVKTVSR</sequence>
<dbReference type="InterPro" id="IPR022385">
    <property type="entry name" value="Rhs_assc_core"/>
</dbReference>
<name>A0A372IQF8_9BACT</name>
<evidence type="ECO:0000313" key="2">
    <source>
        <dbReference type="EMBL" id="RFU17135.1"/>
    </source>
</evidence>
<proteinExistence type="predicted"/>
<dbReference type="Proteomes" id="UP000264702">
    <property type="component" value="Unassembled WGS sequence"/>
</dbReference>
<evidence type="ECO:0000256" key="1">
    <source>
        <dbReference type="SAM" id="MobiDB-lite"/>
    </source>
</evidence>
<dbReference type="PANTHER" id="PTHR32305">
    <property type="match status" value="1"/>
</dbReference>
<dbReference type="AlphaFoldDB" id="A0A372IQF8"/>
<feature type="region of interest" description="Disordered" evidence="1">
    <location>
        <begin position="535"/>
        <end position="569"/>
    </location>
</feature>
<dbReference type="EMBL" id="QVQT01000003">
    <property type="protein sequence ID" value="RFU17135.1"/>
    <property type="molecule type" value="Genomic_DNA"/>
</dbReference>
<dbReference type="PANTHER" id="PTHR32305:SF15">
    <property type="entry name" value="PROTEIN RHSA-RELATED"/>
    <property type="match status" value="1"/>
</dbReference>
<dbReference type="NCBIfam" id="TIGR03696">
    <property type="entry name" value="Rhs_assc_core"/>
    <property type="match status" value="1"/>
</dbReference>
<protein>
    <submittedName>
        <fullName evidence="2">DUF4258 domain-containing protein</fullName>
    </submittedName>
</protein>
<accession>A0A372IQF8</accession>
<evidence type="ECO:0000313" key="3">
    <source>
        <dbReference type="Proteomes" id="UP000264702"/>
    </source>
</evidence>
<organism evidence="2 3">
    <name type="scientific">Paracidobacterium acidisoli</name>
    <dbReference type="NCBI Taxonomy" id="2303751"/>
    <lineage>
        <taxon>Bacteria</taxon>
        <taxon>Pseudomonadati</taxon>
        <taxon>Acidobacteriota</taxon>
        <taxon>Terriglobia</taxon>
        <taxon>Terriglobales</taxon>
        <taxon>Acidobacteriaceae</taxon>
        <taxon>Paracidobacterium</taxon>
    </lineage>
</organism>
<dbReference type="InterPro" id="IPR050708">
    <property type="entry name" value="T6SS_VgrG/RHS"/>
</dbReference>
<reference evidence="2 3" key="1">
    <citation type="submission" date="2018-08" db="EMBL/GenBank/DDBJ databases">
        <title>Acidipila sp. 4G-K13, an acidobacterium isolated from forest soil.</title>
        <authorList>
            <person name="Gao Z.-H."/>
            <person name="Qiu L.-H."/>
        </authorList>
    </citation>
    <scope>NUCLEOTIDE SEQUENCE [LARGE SCALE GENOMIC DNA]</scope>
    <source>
        <strain evidence="2 3">4G-K13</strain>
    </source>
</reference>